<keyword evidence="2" id="KW-1185">Reference proteome</keyword>
<dbReference type="Proteomes" id="UP001446871">
    <property type="component" value="Unassembled WGS sequence"/>
</dbReference>
<comment type="caution">
    <text evidence="1">The sequence shown here is derived from an EMBL/GenBank/DDBJ whole genome shotgun (WGS) entry which is preliminary data.</text>
</comment>
<name>A0ABR1W5A9_9PEZI</name>
<proteinExistence type="predicted"/>
<evidence type="ECO:0000313" key="1">
    <source>
        <dbReference type="EMBL" id="KAK8078638.1"/>
    </source>
</evidence>
<reference evidence="1 2" key="1">
    <citation type="submission" date="2023-01" db="EMBL/GenBank/DDBJ databases">
        <title>Analysis of 21 Apiospora genomes using comparative genomics revels a genus with tremendous synthesis potential of carbohydrate active enzymes and secondary metabolites.</title>
        <authorList>
            <person name="Sorensen T."/>
        </authorList>
    </citation>
    <scope>NUCLEOTIDE SEQUENCE [LARGE SCALE GENOMIC DNA]</scope>
    <source>
        <strain evidence="1 2">CBS 83171</strain>
    </source>
</reference>
<accession>A0ABR1W5A9</accession>
<organism evidence="1 2">
    <name type="scientific">Apiospora saccharicola</name>
    <dbReference type="NCBI Taxonomy" id="335842"/>
    <lineage>
        <taxon>Eukaryota</taxon>
        <taxon>Fungi</taxon>
        <taxon>Dikarya</taxon>
        <taxon>Ascomycota</taxon>
        <taxon>Pezizomycotina</taxon>
        <taxon>Sordariomycetes</taxon>
        <taxon>Xylariomycetidae</taxon>
        <taxon>Amphisphaeriales</taxon>
        <taxon>Apiosporaceae</taxon>
        <taxon>Apiospora</taxon>
    </lineage>
</organism>
<evidence type="ECO:0008006" key="3">
    <source>
        <dbReference type="Google" id="ProtNLM"/>
    </source>
</evidence>
<gene>
    <name evidence="1" type="ORF">PG996_004808</name>
</gene>
<sequence length="188" mass="21064">MKYLAFIATILTSAWLAAVGVIIYGNFTPTDSPVSFFPHVEPHIDAPSVLWTTSKTWERRCAAPKIEKVTKSLYIFKADCDELVKHFLDHNGYWTINGYKGCGDDLDSGRLGFIKTCTLGTARIDGKETTDYYVGDRDAAIWLQKTKDIYTDKNMMGTTIGSDTCQSKDSTDPKKDFASACFRVFPKE</sequence>
<dbReference type="EMBL" id="JAQQWM010000002">
    <property type="protein sequence ID" value="KAK8078638.1"/>
    <property type="molecule type" value="Genomic_DNA"/>
</dbReference>
<protein>
    <recommendedName>
        <fullName evidence="3">Ecp2 effector protein domain-containing protein</fullName>
    </recommendedName>
</protein>
<evidence type="ECO:0000313" key="2">
    <source>
        <dbReference type="Proteomes" id="UP001446871"/>
    </source>
</evidence>